<reference evidence="1 2" key="1">
    <citation type="submission" date="2019-08" db="EMBL/GenBank/DDBJ databases">
        <title>Paraburkholderia sp. DCY113.</title>
        <authorList>
            <person name="Kang J."/>
        </authorList>
    </citation>
    <scope>NUCLEOTIDE SEQUENCE [LARGE SCALE GENOMIC DNA]</scope>
    <source>
        <strain evidence="1 2">DCY113</strain>
    </source>
</reference>
<protein>
    <submittedName>
        <fullName evidence="1">Uncharacterized protein</fullName>
    </submittedName>
</protein>
<proteinExistence type="predicted"/>
<accession>A0A5B0G5V9</accession>
<organism evidence="1 2">
    <name type="scientific">Paraburkholderia panacisoli</name>
    <dbReference type="NCBI Taxonomy" id="2603818"/>
    <lineage>
        <taxon>Bacteria</taxon>
        <taxon>Pseudomonadati</taxon>
        <taxon>Pseudomonadota</taxon>
        <taxon>Betaproteobacteria</taxon>
        <taxon>Burkholderiales</taxon>
        <taxon>Burkholderiaceae</taxon>
        <taxon>Paraburkholderia</taxon>
    </lineage>
</organism>
<comment type="caution">
    <text evidence="1">The sequence shown here is derived from an EMBL/GenBank/DDBJ whole genome shotgun (WGS) entry which is preliminary data.</text>
</comment>
<evidence type="ECO:0000313" key="1">
    <source>
        <dbReference type="EMBL" id="KAA0998045.1"/>
    </source>
</evidence>
<dbReference type="EMBL" id="VTUZ01000066">
    <property type="protein sequence ID" value="KAA0998045.1"/>
    <property type="molecule type" value="Genomic_DNA"/>
</dbReference>
<gene>
    <name evidence="1" type="ORF">FVF58_46405</name>
</gene>
<dbReference type="Proteomes" id="UP000325273">
    <property type="component" value="Unassembled WGS sequence"/>
</dbReference>
<keyword evidence="2" id="KW-1185">Reference proteome</keyword>
<dbReference type="AlphaFoldDB" id="A0A5B0G5V9"/>
<dbReference type="RefSeq" id="WP_149676266.1">
    <property type="nucleotide sequence ID" value="NZ_VTUZ01000066.1"/>
</dbReference>
<sequence>MARGDIGCYLASIGIVVRFEFIEDAVCGGAANLIEEQLKTADASNAPRLNGTSLRPAALSANTRAYMKKRVVTARRDVKDVRDGSTGAVTPADHDHKANFTVLSQADFIMRLDSSGCRCSNAGRIVGSFKSSA</sequence>
<name>A0A5B0G5V9_9BURK</name>
<evidence type="ECO:0000313" key="2">
    <source>
        <dbReference type="Proteomes" id="UP000325273"/>
    </source>
</evidence>